<protein>
    <submittedName>
        <fullName evidence="1">Uncharacterized protein</fullName>
    </submittedName>
</protein>
<organism evidence="1">
    <name type="scientific">uncultured Caudovirales phage</name>
    <dbReference type="NCBI Taxonomy" id="2100421"/>
    <lineage>
        <taxon>Viruses</taxon>
        <taxon>Duplodnaviria</taxon>
        <taxon>Heunggongvirae</taxon>
        <taxon>Uroviricota</taxon>
        <taxon>Caudoviricetes</taxon>
        <taxon>Peduoviridae</taxon>
        <taxon>Maltschvirus</taxon>
        <taxon>Maltschvirus maltsch</taxon>
    </lineage>
</organism>
<gene>
    <name evidence="2" type="ORF">UFOVP1318_26</name>
    <name evidence="3" type="ORF">UFOVP1430_18</name>
    <name evidence="1" type="ORF">UFOVP903_20</name>
</gene>
<proteinExistence type="predicted"/>
<dbReference type="EMBL" id="LR797363">
    <property type="protein sequence ID" value="CAB4210466.1"/>
    <property type="molecule type" value="Genomic_DNA"/>
</dbReference>
<reference evidence="1" key="1">
    <citation type="submission" date="2020-05" db="EMBL/GenBank/DDBJ databases">
        <authorList>
            <person name="Chiriac C."/>
            <person name="Salcher M."/>
            <person name="Ghai R."/>
            <person name="Kavagutti S V."/>
        </authorList>
    </citation>
    <scope>NUCLEOTIDE SEQUENCE</scope>
</reference>
<evidence type="ECO:0000313" key="1">
    <source>
        <dbReference type="EMBL" id="CAB4169789.1"/>
    </source>
</evidence>
<accession>A0A6J5PD54</accession>
<name>A0A6J5PD54_9CAUD</name>
<sequence>MNVHRYTNPVRATDNIQLYLTICGETVQRYQCVASDFKTTCEACIQKIIAIREKELELLRLKVKPDNWKLKDLSGRGLKA</sequence>
<dbReference type="EMBL" id="LR796854">
    <property type="protein sequence ID" value="CAB4169789.1"/>
    <property type="molecule type" value="Genomic_DNA"/>
</dbReference>
<evidence type="ECO:0000313" key="3">
    <source>
        <dbReference type="EMBL" id="CAB4210466.1"/>
    </source>
</evidence>
<evidence type="ECO:0000313" key="2">
    <source>
        <dbReference type="EMBL" id="CAB4197614.1"/>
    </source>
</evidence>
<dbReference type="EMBL" id="LR797267">
    <property type="protein sequence ID" value="CAB4197614.1"/>
    <property type="molecule type" value="Genomic_DNA"/>
</dbReference>